<proteinExistence type="predicted"/>
<dbReference type="AlphaFoldDB" id="A0A409YJB9"/>
<comment type="caution">
    <text evidence="2">The sequence shown here is derived from an EMBL/GenBank/DDBJ whole genome shotgun (WGS) entry which is preliminary data.</text>
</comment>
<keyword evidence="1" id="KW-1133">Transmembrane helix</keyword>
<keyword evidence="1" id="KW-0812">Transmembrane</keyword>
<feature type="transmembrane region" description="Helical" evidence="1">
    <location>
        <begin position="63"/>
        <end position="83"/>
    </location>
</feature>
<name>A0A409YJB9_9AGAR</name>
<evidence type="ECO:0000256" key="1">
    <source>
        <dbReference type="SAM" id="Phobius"/>
    </source>
</evidence>
<dbReference type="InParanoid" id="A0A409YJB9"/>
<keyword evidence="3" id="KW-1185">Reference proteome</keyword>
<sequence length="191" mass="21425">MNPAEHIPKKWMILLHIFPILTSVVTLLEVIIVGLTDRKSVVADLSGMYCHISSQIPNRITSGLTIICVIGVLIMDVLIIRVLKKMWKEHQRAVRPLSLETEEHISLDSIVRVVIFAFLPTIALVVSCSQYFPGSQEAKTSAKTNIVVATLPVAAFLIFGSQKDMLRAWGLCRRPKEIHWQRKGVSDEVTE</sequence>
<evidence type="ECO:0000313" key="2">
    <source>
        <dbReference type="EMBL" id="PPR03107.1"/>
    </source>
</evidence>
<dbReference type="Proteomes" id="UP000284842">
    <property type="component" value="Unassembled WGS sequence"/>
</dbReference>
<evidence type="ECO:0008006" key="4">
    <source>
        <dbReference type="Google" id="ProtNLM"/>
    </source>
</evidence>
<dbReference type="EMBL" id="NHTK01001104">
    <property type="protein sequence ID" value="PPR03107.1"/>
    <property type="molecule type" value="Genomic_DNA"/>
</dbReference>
<reference evidence="2 3" key="1">
    <citation type="journal article" date="2018" name="Evol. Lett.">
        <title>Horizontal gene cluster transfer increased hallucinogenic mushroom diversity.</title>
        <authorList>
            <person name="Reynolds H.T."/>
            <person name="Vijayakumar V."/>
            <person name="Gluck-Thaler E."/>
            <person name="Korotkin H.B."/>
            <person name="Matheny P.B."/>
            <person name="Slot J.C."/>
        </authorList>
    </citation>
    <scope>NUCLEOTIDE SEQUENCE [LARGE SCALE GENOMIC DNA]</scope>
    <source>
        <strain evidence="2 3">2629</strain>
    </source>
</reference>
<evidence type="ECO:0000313" key="3">
    <source>
        <dbReference type="Proteomes" id="UP000284842"/>
    </source>
</evidence>
<feature type="transmembrane region" description="Helical" evidence="1">
    <location>
        <begin position="113"/>
        <end position="132"/>
    </location>
</feature>
<dbReference type="OrthoDB" id="2896404at2759"/>
<dbReference type="STRING" id="181874.A0A409YJB9"/>
<feature type="transmembrane region" description="Helical" evidence="1">
    <location>
        <begin position="12"/>
        <end position="35"/>
    </location>
</feature>
<protein>
    <recommendedName>
        <fullName evidence="4">G-protein coupled receptors family 1 profile domain-containing protein</fullName>
    </recommendedName>
</protein>
<feature type="transmembrane region" description="Helical" evidence="1">
    <location>
        <begin position="144"/>
        <end position="161"/>
    </location>
</feature>
<gene>
    <name evidence="2" type="ORF">CVT24_012412</name>
</gene>
<organism evidence="2 3">
    <name type="scientific">Panaeolus cyanescens</name>
    <dbReference type="NCBI Taxonomy" id="181874"/>
    <lineage>
        <taxon>Eukaryota</taxon>
        <taxon>Fungi</taxon>
        <taxon>Dikarya</taxon>
        <taxon>Basidiomycota</taxon>
        <taxon>Agaricomycotina</taxon>
        <taxon>Agaricomycetes</taxon>
        <taxon>Agaricomycetidae</taxon>
        <taxon>Agaricales</taxon>
        <taxon>Agaricineae</taxon>
        <taxon>Galeropsidaceae</taxon>
        <taxon>Panaeolus</taxon>
    </lineage>
</organism>
<accession>A0A409YJB9</accession>
<keyword evidence="1" id="KW-0472">Membrane</keyword>